<protein>
    <recommendedName>
        <fullName evidence="4">IstB-like ATP-binding protein domain-containing protein</fullName>
    </recommendedName>
</protein>
<organism evidence="2 3">
    <name type="scientific">Thiorhodovibrio winogradskyi</name>
    <dbReference type="NCBI Taxonomy" id="77007"/>
    <lineage>
        <taxon>Bacteria</taxon>
        <taxon>Pseudomonadati</taxon>
        <taxon>Pseudomonadota</taxon>
        <taxon>Gammaproteobacteria</taxon>
        <taxon>Chromatiales</taxon>
        <taxon>Chromatiaceae</taxon>
        <taxon>Thiorhodovibrio</taxon>
    </lineage>
</organism>
<evidence type="ECO:0008006" key="4">
    <source>
        <dbReference type="Google" id="ProtNLM"/>
    </source>
</evidence>
<accession>A0ABZ0SFQ9</accession>
<evidence type="ECO:0000313" key="3">
    <source>
        <dbReference type="Proteomes" id="UP001432180"/>
    </source>
</evidence>
<evidence type="ECO:0000256" key="1">
    <source>
        <dbReference type="SAM" id="MobiDB-lite"/>
    </source>
</evidence>
<sequence>MFLLAPESPEPWSFWDLFSINGHLMLADYLRHSSVLTVSARDCTDAETARAFLMTPHQSSGPGNRRRASPVATSWPG</sequence>
<reference evidence="2 3" key="1">
    <citation type="journal article" date="2023" name="Microorganisms">
        <title>Thiorhodovibrio frisius and Trv. litoralis spp. nov., Two Novel Members from a Clade of Fastidious Purple Sulfur Bacteria That Exhibit Unique Red-Shifted Light-Harvesting Capabilities.</title>
        <authorList>
            <person name="Methner A."/>
            <person name="Kuzyk S.B."/>
            <person name="Petersen J."/>
            <person name="Bauer S."/>
            <person name="Brinkmann H."/>
            <person name="Sichau K."/>
            <person name="Wanner G."/>
            <person name="Wolf J."/>
            <person name="Neumann-Schaal M."/>
            <person name="Henke P."/>
            <person name="Tank M."/>
            <person name="Sproer C."/>
            <person name="Bunk B."/>
            <person name="Overmann J."/>
        </authorList>
    </citation>
    <scope>NUCLEOTIDE SEQUENCE [LARGE SCALE GENOMIC DNA]</scope>
    <source>
        <strain evidence="2 3">DSM 6702</strain>
    </source>
</reference>
<gene>
    <name evidence="2" type="ORF">Thiowin_05013</name>
</gene>
<dbReference type="EMBL" id="CP121472">
    <property type="protein sequence ID" value="WPL19866.1"/>
    <property type="molecule type" value="Genomic_DNA"/>
</dbReference>
<name>A0ABZ0SFQ9_9GAMM</name>
<feature type="region of interest" description="Disordered" evidence="1">
    <location>
        <begin position="55"/>
        <end position="77"/>
    </location>
</feature>
<dbReference type="RefSeq" id="WP_328985618.1">
    <property type="nucleotide sequence ID" value="NZ_CP121472.1"/>
</dbReference>
<keyword evidence="3" id="KW-1185">Reference proteome</keyword>
<evidence type="ECO:0000313" key="2">
    <source>
        <dbReference type="EMBL" id="WPL19866.1"/>
    </source>
</evidence>
<proteinExistence type="predicted"/>
<dbReference type="Proteomes" id="UP001432180">
    <property type="component" value="Chromosome"/>
</dbReference>